<keyword evidence="4 5" id="KW-0472">Membrane</keyword>
<reference evidence="7" key="1">
    <citation type="journal article" date="2020" name="mSystems">
        <title>Genome- and Community-Level Interaction Insights into Carbon Utilization and Element Cycling Functions of Hydrothermarchaeota in Hydrothermal Sediment.</title>
        <authorList>
            <person name="Zhou Z."/>
            <person name="Liu Y."/>
            <person name="Xu W."/>
            <person name="Pan J."/>
            <person name="Luo Z.H."/>
            <person name="Li M."/>
        </authorList>
    </citation>
    <scope>NUCLEOTIDE SEQUENCE [LARGE SCALE GENOMIC DNA]</scope>
    <source>
        <strain evidence="7">SpSt-669</strain>
    </source>
</reference>
<accession>A0A7J3G3V8</accession>
<dbReference type="GO" id="GO:0016020">
    <property type="term" value="C:membrane"/>
    <property type="evidence" value="ECO:0007669"/>
    <property type="project" value="UniProtKB-SubCell"/>
</dbReference>
<dbReference type="Gene3D" id="1.10.3730.20">
    <property type="match status" value="1"/>
</dbReference>
<evidence type="ECO:0000256" key="1">
    <source>
        <dbReference type="ARBA" id="ARBA00004141"/>
    </source>
</evidence>
<dbReference type="SUPFAM" id="SSF103481">
    <property type="entry name" value="Multidrug resistance efflux transporter EmrE"/>
    <property type="match status" value="2"/>
</dbReference>
<evidence type="ECO:0000256" key="3">
    <source>
        <dbReference type="ARBA" id="ARBA00022989"/>
    </source>
</evidence>
<feature type="transmembrane region" description="Helical" evidence="5">
    <location>
        <begin position="152"/>
        <end position="171"/>
    </location>
</feature>
<comment type="subcellular location">
    <subcellularLocation>
        <location evidence="1">Membrane</location>
        <topology evidence="1">Multi-pass membrane protein</topology>
    </subcellularLocation>
</comment>
<feature type="domain" description="EamA" evidence="6">
    <location>
        <begin position="10"/>
        <end position="139"/>
    </location>
</feature>
<evidence type="ECO:0000256" key="5">
    <source>
        <dbReference type="SAM" id="Phobius"/>
    </source>
</evidence>
<feature type="domain" description="EamA" evidence="6">
    <location>
        <begin position="156"/>
        <end position="278"/>
    </location>
</feature>
<evidence type="ECO:0000313" key="7">
    <source>
        <dbReference type="EMBL" id="HGL40408.1"/>
    </source>
</evidence>
<dbReference type="PANTHER" id="PTHR32322">
    <property type="entry name" value="INNER MEMBRANE TRANSPORTER"/>
    <property type="match status" value="1"/>
</dbReference>
<feature type="transmembrane region" description="Helical" evidence="5">
    <location>
        <begin position="68"/>
        <end position="89"/>
    </location>
</feature>
<sequence length="283" mass="29040">MARLWEQLSAVYGVASAVSWGAGDFYGGYASKKASVLMVVAVSQAIGLALLLIFGIASGEKPPTTSDIYWSASAGFFSGLGITLYYAALSRGSMGLAAPVTGVLTAAVPALTGSFLEGAPTSLQAIGFLLAFVSIFLVTGNKFDRLDVKRQLAPAAAAGLGFGLFLVTIGQVTPGHYYYPLALSRFITVSMVLAASLAKGGASLSNSRLATVAAGVFDTGGSFFYLLARQQGRLDEAGVLSSLYPVSTVLLAKTVLGEKLGKQRTTGILCAAAATALIQTANI</sequence>
<dbReference type="InterPro" id="IPR050638">
    <property type="entry name" value="AA-Vitamin_Transporters"/>
</dbReference>
<keyword evidence="3 5" id="KW-1133">Transmembrane helix</keyword>
<proteinExistence type="predicted"/>
<feature type="transmembrane region" description="Helical" evidence="5">
    <location>
        <begin position="122"/>
        <end position="140"/>
    </location>
</feature>
<feature type="transmembrane region" description="Helical" evidence="5">
    <location>
        <begin position="209"/>
        <end position="227"/>
    </location>
</feature>
<comment type="caution">
    <text evidence="7">The sequence shown here is derived from an EMBL/GenBank/DDBJ whole genome shotgun (WGS) entry which is preliminary data.</text>
</comment>
<name>A0A7J3G3V8_CALS0</name>
<protein>
    <submittedName>
        <fullName evidence="7">EamA family transporter</fullName>
    </submittedName>
</protein>
<evidence type="ECO:0000259" key="6">
    <source>
        <dbReference type="Pfam" id="PF00892"/>
    </source>
</evidence>
<dbReference type="AlphaFoldDB" id="A0A7J3G3V8"/>
<dbReference type="Pfam" id="PF00892">
    <property type="entry name" value="EamA"/>
    <property type="match status" value="2"/>
</dbReference>
<feature type="transmembrane region" description="Helical" evidence="5">
    <location>
        <begin position="96"/>
        <end position="116"/>
    </location>
</feature>
<evidence type="ECO:0000256" key="4">
    <source>
        <dbReference type="ARBA" id="ARBA00023136"/>
    </source>
</evidence>
<feature type="transmembrane region" description="Helical" evidence="5">
    <location>
        <begin position="36"/>
        <end position="56"/>
    </location>
</feature>
<dbReference type="EMBL" id="DTCM01000022">
    <property type="protein sequence ID" value="HGL40408.1"/>
    <property type="molecule type" value="Genomic_DNA"/>
</dbReference>
<evidence type="ECO:0000256" key="2">
    <source>
        <dbReference type="ARBA" id="ARBA00022692"/>
    </source>
</evidence>
<organism evidence="7">
    <name type="scientific">Caldiarchaeum subterraneum</name>
    <dbReference type="NCBI Taxonomy" id="311458"/>
    <lineage>
        <taxon>Archaea</taxon>
        <taxon>Nitrososphaerota</taxon>
        <taxon>Candidatus Caldarchaeales</taxon>
        <taxon>Candidatus Caldarchaeaceae</taxon>
        <taxon>Candidatus Caldarchaeum</taxon>
    </lineage>
</organism>
<keyword evidence="2 5" id="KW-0812">Transmembrane</keyword>
<dbReference type="InterPro" id="IPR000620">
    <property type="entry name" value="EamA_dom"/>
</dbReference>
<gene>
    <name evidence="7" type="ORF">ENU43_01900</name>
</gene>
<dbReference type="InterPro" id="IPR037185">
    <property type="entry name" value="EmrE-like"/>
</dbReference>
<dbReference type="PANTHER" id="PTHR32322:SF2">
    <property type="entry name" value="EAMA DOMAIN-CONTAINING PROTEIN"/>
    <property type="match status" value="1"/>
</dbReference>